<dbReference type="AlphaFoldDB" id="A0A1E5IJH5"/>
<feature type="binding site" evidence="4">
    <location>
        <position position="18"/>
    </location>
    <ligand>
        <name>3-amino-2-oxopropyl phosphate</name>
        <dbReference type="ChEBI" id="CHEBI:57279"/>
    </ligand>
</feature>
<dbReference type="PANTHER" id="PTHR30456:SF0">
    <property type="entry name" value="PYRIDOXINE 5'-PHOSPHATE SYNTHASE"/>
    <property type="match status" value="1"/>
</dbReference>
<organism evidence="6 7">
    <name type="scientific">Endomicrobium trichonymphae</name>
    <dbReference type="NCBI Taxonomy" id="1408204"/>
    <lineage>
        <taxon>Bacteria</taxon>
        <taxon>Pseudomonadati</taxon>
        <taxon>Elusimicrobiota</taxon>
        <taxon>Endomicrobiia</taxon>
        <taxon>Endomicrobiales</taxon>
        <taxon>Endomicrobiaceae</taxon>
        <taxon>Candidatus Endomicrobiellum</taxon>
    </lineage>
</organism>
<dbReference type="NCBIfam" id="NF003627">
    <property type="entry name" value="PRK05265.1-5"/>
    <property type="match status" value="1"/>
</dbReference>
<feature type="binding site" evidence="4">
    <location>
        <position position="7"/>
    </location>
    <ligand>
        <name>3-amino-2-oxopropyl phosphate</name>
        <dbReference type="ChEBI" id="CHEBI:57279"/>
    </ligand>
</feature>
<dbReference type="EMBL" id="LNVX01000291">
    <property type="protein sequence ID" value="OEG70662.1"/>
    <property type="molecule type" value="Genomic_DNA"/>
</dbReference>
<dbReference type="NCBIfam" id="NF003625">
    <property type="entry name" value="PRK05265.1-3"/>
    <property type="match status" value="1"/>
</dbReference>
<keyword evidence="3 4" id="KW-0664">Pyridoxine biosynthesis</keyword>
<comment type="function">
    <text evidence="4">Catalyzes the complicated ring closure reaction between the two acyclic compounds 1-deoxy-D-xylulose-5-phosphate (DXP) and 3-amino-2-oxopropyl phosphate (1-amino-acetone-3-phosphate or AAP) to form pyridoxine 5'-phosphate (PNP) and inorganic phosphate.</text>
</comment>
<dbReference type="InterPro" id="IPR036130">
    <property type="entry name" value="Pyridoxine-5'_phos_synth"/>
</dbReference>
<keyword evidence="7" id="KW-1185">Reference proteome</keyword>
<evidence type="ECO:0000256" key="5">
    <source>
        <dbReference type="NCBIfam" id="TIGR00559"/>
    </source>
</evidence>
<name>A0A1E5IJH5_ENDTX</name>
<dbReference type="GO" id="GO:0005829">
    <property type="term" value="C:cytosol"/>
    <property type="evidence" value="ECO:0007669"/>
    <property type="project" value="TreeGrafter"/>
</dbReference>
<dbReference type="Proteomes" id="UP000095237">
    <property type="component" value="Unassembled WGS sequence"/>
</dbReference>
<proteinExistence type="inferred from homology"/>
<dbReference type="InterPro" id="IPR013785">
    <property type="entry name" value="Aldolase_TIM"/>
</dbReference>
<feature type="binding site" evidence="4">
    <location>
        <begin position="9"/>
        <end position="10"/>
    </location>
    <ligand>
        <name>1-deoxy-D-xylulose 5-phosphate</name>
        <dbReference type="ChEBI" id="CHEBI:57792"/>
    </ligand>
</feature>
<gene>
    <name evidence="4" type="primary">pdxJ</name>
    <name evidence="6" type="ORF">ATZ36_16915</name>
</gene>
<dbReference type="GO" id="GO:0008615">
    <property type="term" value="P:pyridoxine biosynthetic process"/>
    <property type="evidence" value="ECO:0007669"/>
    <property type="project" value="UniProtKB-UniRule"/>
</dbReference>
<feature type="binding site" evidence="4">
    <location>
        <position position="100"/>
    </location>
    <ligand>
        <name>1-deoxy-D-xylulose 5-phosphate</name>
        <dbReference type="ChEBI" id="CHEBI:57792"/>
    </ligand>
</feature>
<feature type="binding site" evidence="4">
    <location>
        <position position="50"/>
    </location>
    <ligand>
        <name>1-deoxy-D-xylulose 5-phosphate</name>
        <dbReference type="ChEBI" id="CHEBI:57792"/>
    </ligand>
</feature>
<evidence type="ECO:0000256" key="3">
    <source>
        <dbReference type="ARBA" id="ARBA00023096"/>
    </source>
</evidence>
<reference evidence="6 7" key="1">
    <citation type="submission" date="2015-11" db="EMBL/GenBank/DDBJ databases">
        <title>Evidence for parallel genomic evolution in an endosymbiosis of termite gut flagellates.</title>
        <authorList>
            <person name="Zheng H."/>
        </authorList>
    </citation>
    <scope>NUCLEOTIDE SEQUENCE [LARGE SCALE GENOMIC DNA]</scope>
    <source>
        <strain evidence="6 7">CET450</strain>
    </source>
</reference>
<evidence type="ECO:0000256" key="1">
    <source>
        <dbReference type="ARBA" id="ARBA00022490"/>
    </source>
</evidence>
<protein>
    <recommendedName>
        <fullName evidence="4 5">Pyridoxine 5'-phosphate synthase</fullName>
        <shortName evidence="4">PNP synthase</shortName>
        <ecNumber evidence="4 5">2.6.99.2</ecNumber>
    </recommendedName>
</protein>
<dbReference type="EC" id="2.6.99.2" evidence="4 5"/>
<comment type="subcellular location">
    <subcellularLocation>
        <location evidence="4">Cytoplasm</location>
    </subcellularLocation>
</comment>
<keyword evidence="1 4" id="KW-0963">Cytoplasm</keyword>
<dbReference type="Pfam" id="PF03740">
    <property type="entry name" value="PdxJ"/>
    <property type="match status" value="1"/>
</dbReference>
<evidence type="ECO:0000256" key="2">
    <source>
        <dbReference type="ARBA" id="ARBA00022679"/>
    </source>
</evidence>
<feature type="active site" description="Proton acceptor" evidence="4">
    <location>
        <position position="70"/>
    </location>
</feature>
<feature type="binding site" evidence="4">
    <location>
        <position position="45"/>
    </location>
    <ligand>
        <name>1-deoxy-D-xylulose 5-phosphate</name>
        <dbReference type="ChEBI" id="CHEBI:57792"/>
    </ligand>
</feature>
<feature type="binding site" evidence="4">
    <location>
        <position position="197"/>
    </location>
    <ligand>
        <name>3-amino-2-oxopropyl phosphate</name>
        <dbReference type="ChEBI" id="CHEBI:57279"/>
    </ligand>
</feature>
<comment type="catalytic activity">
    <reaction evidence="4">
        <text>3-amino-2-oxopropyl phosphate + 1-deoxy-D-xylulose 5-phosphate = pyridoxine 5'-phosphate + phosphate + 2 H2O + H(+)</text>
        <dbReference type="Rhea" id="RHEA:15265"/>
        <dbReference type="ChEBI" id="CHEBI:15377"/>
        <dbReference type="ChEBI" id="CHEBI:15378"/>
        <dbReference type="ChEBI" id="CHEBI:43474"/>
        <dbReference type="ChEBI" id="CHEBI:57279"/>
        <dbReference type="ChEBI" id="CHEBI:57792"/>
        <dbReference type="ChEBI" id="CHEBI:58589"/>
        <dbReference type="EC" id="2.6.99.2"/>
    </reaction>
</comment>
<sequence length="244" mass="27125">MAKLGVNIDHIATIRQARKEDFPSVTKAAAVCEKGGADSITVHLREDRRHIQDEDIYALRKSLKIKLNLEMAVSEEIVKIALDVKPDFVCIVPEKRQELTTEGGLDVKAHKSKLANIAARLQKAGIIVSMFIDADTEQVLACSEIKVDAIELHTGKYAKFFKENGADSTKFKEEMEKISEASRKAVEKRLILNAGHGLDYDNIERICNVPGMNEFNIGFSIIAESIFTGLETAVINMKKLIVKD</sequence>
<comment type="similarity">
    <text evidence="4">Belongs to the PNP synthase family.</text>
</comment>
<evidence type="ECO:0000313" key="6">
    <source>
        <dbReference type="EMBL" id="OEG70662.1"/>
    </source>
</evidence>
<keyword evidence="2 4" id="KW-0808">Transferase</keyword>
<dbReference type="InterPro" id="IPR004569">
    <property type="entry name" value="PyrdxlP_synth_PdxJ"/>
</dbReference>
<dbReference type="UniPathway" id="UPA00244">
    <property type="reaction ID" value="UER00313"/>
</dbReference>
<dbReference type="Gene3D" id="3.20.20.70">
    <property type="entry name" value="Aldolase class I"/>
    <property type="match status" value="1"/>
</dbReference>
<comment type="subunit">
    <text evidence="4">Homooctamer; tetramer of dimers.</text>
</comment>
<feature type="active site" description="Proton acceptor" evidence="4">
    <location>
        <position position="43"/>
    </location>
</feature>
<dbReference type="PANTHER" id="PTHR30456">
    <property type="entry name" value="PYRIDOXINE 5'-PHOSPHATE SYNTHASE"/>
    <property type="match status" value="1"/>
</dbReference>
<dbReference type="NCBIfam" id="TIGR00559">
    <property type="entry name" value="pdxJ"/>
    <property type="match status" value="1"/>
</dbReference>
<dbReference type="HAMAP" id="MF_00279">
    <property type="entry name" value="PdxJ"/>
    <property type="match status" value="1"/>
</dbReference>
<comment type="pathway">
    <text evidence="4">Cofactor biosynthesis; pyridoxine 5'-phosphate biosynthesis; pyridoxine 5'-phosphate from D-erythrose 4-phosphate: step 5/5.</text>
</comment>
<evidence type="ECO:0000313" key="7">
    <source>
        <dbReference type="Proteomes" id="UP000095237"/>
    </source>
</evidence>
<feature type="site" description="Transition state stabilizer" evidence="4">
    <location>
        <position position="151"/>
    </location>
</feature>
<comment type="caution">
    <text evidence="6">The sequence shown here is derived from an EMBL/GenBank/DDBJ whole genome shotgun (WGS) entry which is preliminary data.</text>
</comment>
<feature type="active site" description="Proton donor" evidence="4">
    <location>
        <position position="196"/>
    </location>
</feature>
<accession>A0A1E5IJH5</accession>
<dbReference type="GO" id="GO:0033856">
    <property type="term" value="F:pyridoxine 5'-phosphate synthase activity"/>
    <property type="evidence" value="ECO:0007669"/>
    <property type="project" value="UniProtKB-UniRule"/>
</dbReference>
<evidence type="ECO:0000256" key="4">
    <source>
        <dbReference type="HAMAP-Rule" id="MF_00279"/>
    </source>
</evidence>
<dbReference type="SUPFAM" id="SSF63892">
    <property type="entry name" value="Pyridoxine 5'-phosphate synthase"/>
    <property type="match status" value="1"/>
</dbReference>
<dbReference type="CDD" id="cd00003">
    <property type="entry name" value="PNPsynthase"/>
    <property type="match status" value="1"/>
</dbReference>
<feature type="binding site" evidence="4">
    <location>
        <begin position="218"/>
        <end position="219"/>
    </location>
    <ligand>
        <name>3-amino-2-oxopropyl phosphate</name>
        <dbReference type="ChEBI" id="CHEBI:57279"/>
    </ligand>
</feature>